<evidence type="ECO:0000313" key="1">
    <source>
        <dbReference type="EMBL" id="CAG8720037.1"/>
    </source>
</evidence>
<reference evidence="1" key="1">
    <citation type="submission" date="2021-06" db="EMBL/GenBank/DDBJ databases">
        <authorList>
            <person name="Kallberg Y."/>
            <person name="Tangrot J."/>
            <person name="Rosling A."/>
        </authorList>
    </citation>
    <scope>NUCLEOTIDE SEQUENCE</scope>
    <source>
        <strain evidence="1">MA453B</strain>
    </source>
</reference>
<feature type="non-terminal residue" evidence="1">
    <location>
        <position position="74"/>
    </location>
</feature>
<dbReference type="Proteomes" id="UP000789405">
    <property type="component" value="Unassembled WGS sequence"/>
</dbReference>
<protein>
    <submittedName>
        <fullName evidence="1">4956_t:CDS:1</fullName>
    </submittedName>
</protein>
<dbReference type="EMBL" id="CAJVPY010010582">
    <property type="protein sequence ID" value="CAG8720037.1"/>
    <property type="molecule type" value="Genomic_DNA"/>
</dbReference>
<name>A0A9N9I4T1_9GLOM</name>
<keyword evidence="2" id="KW-1185">Reference proteome</keyword>
<evidence type="ECO:0000313" key="2">
    <source>
        <dbReference type="Proteomes" id="UP000789405"/>
    </source>
</evidence>
<gene>
    <name evidence="1" type="ORF">DERYTH_LOCUS14250</name>
</gene>
<sequence length="74" mass="8600">MSRIDVLKIDLLNTTPHEITPVDVSVTTEKPWIDCYNETKKKYKKAIINNKKCQILGYAYYLAILIQNREEAAK</sequence>
<proteinExistence type="predicted"/>
<organism evidence="1 2">
    <name type="scientific">Dentiscutata erythropus</name>
    <dbReference type="NCBI Taxonomy" id="1348616"/>
    <lineage>
        <taxon>Eukaryota</taxon>
        <taxon>Fungi</taxon>
        <taxon>Fungi incertae sedis</taxon>
        <taxon>Mucoromycota</taxon>
        <taxon>Glomeromycotina</taxon>
        <taxon>Glomeromycetes</taxon>
        <taxon>Diversisporales</taxon>
        <taxon>Gigasporaceae</taxon>
        <taxon>Dentiscutata</taxon>
    </lineage>
</organism>
<dbReference type="AlphaFoldDB" id="A0A9N9I4T1"/>
<comment type="caution">
    <text evidence="1">The sequence shown here is derived from an EMBL/GenBank/DDBJ whole genome shotgun (WGS) entry which is preliminary data.</text>
</comment>
<accession>A0A9N9I4T1</accession>